<evidence type="ECO:0000256" key="3">
    <source>
        <dbReference type="ARBA" id="ARBA00022840"/>
    </source>
</evidence>
<dbReference type="OrthoDB" id="9812943at2"/>
<evidence type="ECO:0000256" key="1">
    <source>
        <dbReference type="ARBA" id="ARBA00009018"/>
    </source>
</evidence>
<dbReference type="Gene3D" id="3.40.50.300">
    <property type="entry name" value="P-loop containing nucleotide triphosphate hydrolases"/>
    <property type="match status" value="1"/>
</dbReference>
<dbReference type="CDD" id="cd02022">
    <property type="entry name" value="DPCK"/>
    <property type="match status" value="1"/>
</dbReference>
<dbReference type="InterPro" id="IPR027417">
    <property type="entry name" value="P-loop_NTPase"/>
</dbReference>
<dbReference type="PANTHER" id="PTHR10695">
    <property type="entry name" value="DEPHOSPHO-COA KINASE-RELATED"/>
    <property type="match status" value="1"/>
</dbReference>
<dbReference type="InterPro" id="IPR001977">
    <property type="entry name" value="Depp_CoAkinase"/>
</dbReference>
<comment type="subcellular location">
    <subcellularLocation>
        <location evidence="5">Cytoplasm</location>
    </subcellularLocation>
</comment>
<keyword evidence="2 5" id="KW-0547">Nucleotide-binding</keyword>
<dbReference type="HAMAP" id="MF_00376">
    <property type="entry name" value="Dephospho_CoA_kinase"/>
    <property type="match status" value="1"/>
</dbReference>
<comment type="catalytic activity">
    <reaction evidence="5">
        <text>3'-dephospho-CoA + ATP = ADP + CoA + H(+)</text>
        <dbReference type="Rhea" id="RHEA:18245"/>
        <dbReference type="ChEBI" id="CHEBI:15378"/>
        <dbReference type="ChEBI" id="CHEBI:30616"/>
        <dbReference type="ChEBI" id="CHEBI:57287"/>
        <dbReference type="ChEBI" id="CHEBI:57328"/>
        <dbReference type="ChEBI" id="CHEBI:456216"/>
        <dbReference type="EC" id="2.7.1.24"/>
    </reaction>
</comment>
<accession>A0A4D6XPI7</accession>
<dbReference type="EMBL" id="CP113403">
    <property type="protein sequence ID" value="WAI17969.1"/>
    <property type="molecule type" value="Genomic_DNA"/>
</dbReference>
<evidence type="ECO:0000256" key="5">
    <source>
        <dbReference type="HAMAP-Rule" id="MF_00376"/>
    </source>
</evidence>
<protein>
    <recommendedName>
        <fullName evidence="5 6">Dephospho-CoA kinase</fullName>
        <ecNumber evidence="5 6">2.7.1.24</ecNumber>
    </recommendedName>
    <alternativeName>
        <fullName evidence="5">Dephosphocoenzyme A kinase</fullName>
    </alternativeName>
</protein>
<dbReference type="AlphaFoldDB" id="A0A4D6XPI7"/>
<keyword evidence="5" id="KW-0963">Cytoplasm</keyword>
<dbReference type="PROSITE" id="PS51219">
    <property type="entry name" value="DPCK"/>
    <property type="match status" value="1"/>
</dbReference>
<dbReference type="GO" id="GO:0015937">
    <property type="term" value="P:coenzyme A biosynthetic process"/>
    <property type="evidence" value="ECO:0007669"/>
    <property type="project" value="UniProtKB-UniRule"/>
</dbReference>
<dbReference type="GO" id="GO:0005524">
    <property type="term" value="F:ATP binding"/>
    <property type="evidence" value="ECO:0007669"/>
    <property type="project" value="UniProtKB-UniRule"/>
</dbReference>
<organism evidence="7 8">
    <name type="scientific">Buchnera aphidicola</name>
    <name type="common">Aphis craccivora</name>
    <dbReference type="NCBI Taxonomy" id="466616"/>
    <lineage>
        <taxon>Bacteria</taxon>
        <taxon>Pseudomonadati</taxon>
        <taxon>Pseudomonadota</taxon>
        <taxon>Gammaproteobacteria</taxon>
        <taxon>Enterobacterales</taxon>
        <taxon>Erwiniaceae</taxon>
        <taxon>Buchnera</taxon>
    </lineage>
</organism>
<comment type="similarity">
    <text evidence="1 5">Belongs to the CoaE family.</text>
</comment>
<dbReference type="Pfam" id="PF01121">
    <property type="entry name" value="CoaE"/>
    <property type="match status" value="1"/>
</dbReference>
<feature type="binding site" evidence="5">
    <location>
        <begin position="12"/>
        <end position="17"/>
    </location>
    <ligand>
        <name>ATP</name>
        <dbReference type="ChEBI" id="CHEBI:30616"/>
    </ligand>
</feature>
<dbReference type="RefSeq" id="WP_158360510.1">
    <property type="nucleotide sequence ID" value="NZ_CP034897.1"/>
</dbReference>
<reference evidence="7" key="1">
    <citation type="submission" date="2022-11" db="EMBL/GenBank/DDBJ databases">
        <title>The whole genome sequencing of pests is an important tool to study the evolution of the plant-insect interaction and insecticide resistance.</title>
        <authorList>
            <person name="Kananovich Y."/>
        </authorList>
    </citation>
    <scope>NUCLEOTIDE SEQUENCE</scope>
    <source>
        <strain evidence="7">BSU_Aph_2016</strain>
    </source>
</reference>
<dbReference type="GO" id="GO:0004140">
    <property type="term" value="F:dephospho-CoA kinase activity"/>
    <property type="evidence" value="ECO:0007669"/>
    <property type="project" value="UniProtKB-UniRule"/>
</dbReference>
<evidence type="ECO:0000256" key="6">
    <source>
        <dbReference type="NCBIfam" id="TIGR00152"/>
    </source>
</evidence>
<keyword evidence="4 5" id="KW-0173">Coenzyme A biosynthesis</keyword>
<dbReference type="NCBIfam" id="TIGR00152">
    <property type="entry name" value="dephospho-CoA kinase"/>
    <property type="match status" value="1"/>
</dbReference>
<evidence type="ECO:0000313" key="8">
    <source>
        <dbReference type="Proteomes" id="UP001163441"/>
    </source>
</evidence>
<comment type="pathway">
    <text evidence="5">Cofactor biosynthesis; coenzyme A biosynthesis; CoA from (R)-pantothenate: step 5/5.</text>
</comment>
<keyword evidence="5 7" id="KW-0808">Transferase</keyword>
<evidence type="ECO:0000256" key="4">
    <source>
        <dbReference type="ARBA" id="ARBA00022993"/>
    </source>
</evidence>
<dbReference type="SUPFAM" id="SSF52540">
    <property type="entry name" value="P-loop containing nucleoside triphosphate hydrolases"/>
    <property type="match status" value="1"/>
</dbReference>
<name>A0A4D6XPI7_9GAMM</name>
<keyword evidence="3 5" id="KW-0067">ATP-binding</keyword>
<dbReference type="PANTHER" id="PTHR10695:SF46">
    <property type="entry name" value="BIFUNCTIONAL COENZYME A SYNTHASE-RELATED"/>
    <property type="match status" value="1"/>
</dbReference>
<evidence type="ECO:0000256" key="2">
    <source>
        <dbReference type="ARBA" id="ARBA00022741"/>
    </source>
</evidence>
<gene>
    <name evidence="5 7" type="primary">coaE</name>
    <name evidence="7" type="ORF">OWM53_01045</name>
</gene>
<sequence length="219" mass="25923">MTYIVALTGGIGSGKTTISNSFKKLGVNIIDTDIIGKKIIEKNVKIFNAIKKKFGNNILNSNQLINRKLLRKYVFNEKKNKLWLENILIPEIYKESKRQIKLVNSTWCLWVVPLLIEKKLDNIAHRILIVDTPVKTQIKRIMIRDEINQYQAKNIITQQTSRNKRILIADDIILNKNTKKLDTYVYYLNCFYTYLFNKYKLQKKNKKQIFKKNYLTKLY</sequence>
<proteinExistence type="inferred from homology"/>
<dbReference type="Proteomes" id="UP001163441">
    <property type="component" value="Chromosome"/>
</dbReference>
<keyword evidence="5 7" id="KW-0418">Kinase</keyword>
<dbReference type="EC" id="2.7.1.24" evidence="5 6"/>
<dbReference type="GO" id="GO:0005737">
    <property type="term" value="C:cytoplasm"/>
    <property type="evidence" value="ECO:0007669"/>
    <property type="project" value="UniProtKB-SubCell"/>
</dbReference>
<comment type="function">
    <text evidence="5">Catalyzes the phosphorylation of the 3'-hydroxyl group of dephosphocoenzyme A to form coenzyme A.</text>
</comment>
<evidence type="ECO:0000313" key="7">
    <source>
        <dbReference type="EMBL" id="WAI17969.1"/>
    </source>
</evidence>